<keyword evidence="1" id="KW-0472">Membrane</keyword>
<proteinExistence type="predicted"/>
<sequence length="315" mass="35139">MTFRQDYFFTENLTNFSKFYSILLCILLLLQEQASPLALSHRMKSLKSNVAFCFVEGFATIIEIIIVLWDFGARLVTRSETPNLARQMVPQHVGVWGMDSFKSKAHDFLESKLLDDSTLGLWGTSGVGKTRFLFLMIECYANGDSLFRHILPIQDGSVTDTQHCLAVLLKLDWDTMSLFEEHHRAKIISEYLKHDSFLVLLDDVQDKPLDLASIGLPMPLGGRRKLIVTSRSQVGCSRAGCTVANTIEMKGLDDEDAWNLFKYNAGVEITEADVEVHKIAKEMVSACEGMPRAISAIGLGMAGSTLCGTNLDDWS</sequence>
<feature type="transmembrane region" description="Helical" evidence="1">
    <location>
        <begin position="50"/>
        <end position="69"/>
    </location>
</feature>
<keyword evidence="1" id="KW-1133">Transmembrane helix</keyword>
<dbReference type="InterPro" id="IPR002182">
    <property type="entry name" value="NB-ARC"/>
</dbReference>
<organism evidence="3 4">
    <name type="scientific">Lolium multiflorum</name>
    <name type="common">Italian ryegrass</name>
    <name type="synonym">Lolium perenne subsp. multiflorum</name>
    <dbReference type="NCBI Taxonomy" id="4521"/>
    <lineage>
        <taxon>Eukaryota</taxon>
        <taxon>Viridiplantae</taxon>
        <taxon>Streptophyta</taxon>
        <taxon>Embryophyta</taxon>
        <taxon>Tracheophyta</taxon>
        <taxon>Spermatophyta</taxon>
        <taxon>Magnoliopsida</taxon>
        <taxon>Liliopsida</taxon>
        <taxon>Poales</taxon>
        <taxon>Poaceae</taxon>
        <taxon>BOP clade</taxon>
        <taxon>Pooideae</taxon>
        <taxon>Poodae</taxon>
        <taxon>Poeae</taxon>
        <taxon>Poeae Chloroplast Group 2 (Poeae type)</taxon>
        <taxon>Loliodinae</taxon>
        <taxon>Loliinae</taxon>
        <taxon>Lolium</taxon>
    </lineage>
</organism>
<gene>
    <name evidence="3" type="ORF">QYE76_011847</name>
</gene>
<protein>
    <recommendedName>
        <fullName evidence="2">NB-ARC domain-containing protein</fullName>
    </recommendedName>
</protein>
<evidence type="ECO:0000313" key="4">
    <source>
        <dbReference type="Proteomes" id="UP001231189"/>
    </source>
</evidence>
<comment type="caution">
    <text evidence="3">The sequence shown here is derived from an EMBL/GenBank/DDBJ whole genome shotgun (WGS) entry which is preliminary data.</text>
</comment>
<dbReference type="SUPFAM" id="SSF52540">
    <property type="entry name" value="P-loop containing nucleoside triphosphate hydrolases"/>
    <property type="match status" value="1"/>
</dbReference>
<evidence type="ECO:0000313" key="3">
    <source>
        <dbReference type="EMBL" id="KAK1695150.1"/>
    </source>
</evidence>
<dbReference type="Pfam" id="PF00931">
    <property type="entry name" value="NB-ARC"/>
    <property type="match status" value="1"/>
</dbReference>
<dbReference type="PANTHER" id="PTHR23155">
    <property type="entry name" value="DISEASE RESISTANCE PROTEIN RP"/>
    <property type="match status" value="1"/>
</dbReference>
<keyword evidence="1" id="KW-0812">Transmembrane</keyword>
<dbReference type="Gene3D" id="3.40.50.300">
    <property type="entry name" value="P-loop containing nucleotide triphosphate hydrolases"/>
    <property type="match status" value="1"/>
</dbReference>
<dbReference type="EMBL" id="JAUUTY010000001">
    <property type="protein sequence ID" value="KAK1695150.1"/>
    <property type="molecule type" value="Genomic_DNA"/>
</dbReference>
<dbReference type="AlphaFoldDB" id="A0AAD8X4D9"/>
<feature type="domain" description="NB-ARC" evidence="2">
    <location>
        <begin position="114"/>
        <end position="265"/>
    </location>
</feature>
<reference evidence="3" key="1">
    <citation type="submission" date="2023-07" db="EMBL/GenBank/DDBJ databases">
        <title>A chromosome-level genome assembly of Lolium multiflorum.</title>
        <authorList>
            <person name="Chen Y."/>
            <person name="Copetti D."/>
            <person name="Kolliker R."/>
            <person name="Studer B."/>
        </authorList>
    </citation>
    <scope>NUCLEOTIDE SEQUENCE</scope>
    <source>
        <strain evidence="3">02402/16</strain>
        <tissue evidence="3">Leaf</tissue>
    </source>
</reference>
<keyword evidence="4" id="KW-1185">Reference proteome</keyword>
<dbReference type="InterPro" id="IPR027417">
    <property type="entry name" value="P-loop_NTPase"/>
</dbReference>
<dbReference type="GO" id="GO:0098542">
    <property type="term" value="P:defense response to other organism"/>
    <property type="evidence" value="ECO:0007669"/>
    <property type="project" value="TreeGrafter"/>
</dbReference>
<evidence type="ECO:0000259" key="2">
    <source>
        <dbReference type="Pfam" id="PF00931"/>
    </source>
</evidence>
<evidence type="ECO:0000256" key="1">
    <source>
        <dbReference type="SAM" id="Phobius"/>
    </source>
</evidence>
<dbReference type="PANTHER" id="PTHR23155:SF1224">
    <property type="entry name" value="OS09G0272900 PROTEIN"/>
    <property type="match status" value="1"/>
</dbReference>
<dbReference type="Proteomes" id="UP001231189">
    <property type="component" value="Unassembled WGS sequence"/>
</dbReference>
<dbReference type="GO" id="GO:0043531">
    <property type="term" value="F:ADP binding"/>
    <property type="evidence" value="ECO:0007669"/>
    <property type="project" value="InterPro"/>
</dbReference>
<dbReference type="InterPro" id="IPR042197">
    <property type="entry name" value="Apaf_helical"/>
</dbReference>
<accession>A0AAD8X4D9</accession>
<dbReference type="InterPro" id="IPR044974">
    <property type="entry name" value="Disease_R_plants"/>
</dbReference>
<name>A0AAD8X4D9_LOLMU</name>
<dbReference type="PRINTS" id="PR00364">
    <property type="entry name" value="DISEASERSIST"/>
</dbReference>
<dbReference type="Gene3D" id="1.10.8.430">
    <property type="entry name" value="Helical domain of apoptotic protease-activating factors"/>
    <property type="match status" value="1"/>
</dbReference>